<dbReference type="InterPro" id="IPR023753">
    <property type="entry name" value="FAD/NAD-binding_dom"/>
</dbReference>
<dbReference type="InterPro" id="IPR054585">
    <property type="entry name" value="NDH2-like_C"/>
</dbReference>
<evidence type="ECO:0000259" key="7">
    <source>
        <dbReference type="PROSITE" id="PS50222"/>
    </source>
</evidence>
<proteinExistence type="inferred from homology"/>
<dbReference type="InterPro" id="IPR002048">
    <property type="entry name" value="EF_hand_dom"/>
</dbReference>
<dbReference type="GO" id="GO:0005509">
    <property type="term" value="F:calcium ion binding"/>
    <property type="evidence" value="ECO:0007669"/>
    <property type="project" value="InterPro"/>
</dbReference>
<sequence>MFSRSNLVLQQLLIKNASRNSSLEQVQYVKPILTRNLAWFRGQAVKEAFGTRLKRRLRNLLVVTIVGGGFYYGYRSYKNYKWYQEITESDEVIGSKPRIVVLGSGWGAVPLLKHLDSKKYEVVCVSPRNYFLMTPLLPSVSVGTVETRTVIESIRSLVGPRVKYVEADCVDIDPKSKTITCNSDGANPVSRGDDVKAIVKSSKREGGASSRIIKDSARSRPQFQMKYDALVVAIGSENNTFNTPGVEEHAHFLKEVLDARRIRSAISDAFESANTPSQTDEERKRLLHFVVVGGGPTGVEFAAELADLVREDLHHYFPRLVANDVKITLIEALDHVLSMMDKQISDYTEKHFRRENIEVLMNTFVKEVKQREVVIQFKGSNQLTSIPCSVVVWATGIKARPLTNRIREIIGLKVQSNRMGILTDRYLRVKGVEDGSIFAIGDCATIEQPKLVDQIQTLFEEADTQHRGALDLQQFKLLVERKVAEFPQLDIFSKTIEKTFQEADKDKSGFLTLAALHLALEKADRKIRALPATAQVASQEGRYVADLLNQIPNLSANDYQQHDLKPFRYKHMGSLAYVGSDSAVLDFTGTRPILDLFNLQPLSGRSAAYLWKSFYFTEMFTGRTKTLLAFDWIRTHLYGRDISRY</sequence>
<evidence type="ECO:0000313" key="10">
    <source>
        <dbReference type="Proteomes" id="UP000663828"/>
    </source>
</evidence>
<evidence type="ECO:0000256" key="4">
    <source>
        <dbReference type="ARBA" id="ARBA00022827"/>
    </source>
</evidence>
<keyword evidence="6" id="KW-0520">NAD</keyword>
<dbReference type="SUPFAM" id="SSF47473">
    <property type="entry name" value="EF-hand"/>
    <property type="match status" value="1"/>
</dbReference>
<dbReference type="InterPro" id="IPR036188">
    <property type="entry name" value="FAD/NAD-bd_sf"/>
</dbReference>
<evidence type="ECO:0000313" key="9">
    <source>
        <dbReference type="EMBL" id="CAF1347223.1"/>
    </source>
</evidence>
<reference evidence="9" key="1">
    <citation type="submission" date="2021-02" db="EMBL/GenBank/DDBJ databases">
        <authorList>
            <person name="Nowell W R."/>
        </authorList>
    </citation>
    <scope>NUCLEOTIDE SEQUENCE</scope>
</reference>
<dbReference type="SUPFAM" id="SSF51905">
    <property type="entry name" value="FAD/NAD(P)-binding domain"/>
    <property type="match status" value="2"/>
</dbReference>
<organism evidence="9 10">
    <name type="scientific">Adineta ricciae</name>
    <name type="common">Rotifer</name>
    <dbReference type="NCBI Taxonomy" id="249248"/>
    <lineage>
        <taxon>Eukaryota</taxon>
        <taxon>Metazoa</taxon>
        <taxon>Spiralia</taxon>
        <taxon>Gnathifera</taxon>
        <taxon>Rotifera</taxon>
        <taxon>Eurotatoria</taxon>
        <taxon>Bdelloidea</taxon>
        <taxon>Adinetida</taxon>
        <taxon>Adinetidae</taxon>
        <taxon>Adineta</taxon>
    </lineage>
</organism>
<comment type="similarity">
    <text evidence="2">Belongs to the NADH dehydrogenase family.</text>
</comment>
<gene>
    <name evidence="8" type="ORF">EDS130_LOCUS29719</name>
    <name evidence="9" type="ORF">XAT740_LOCUS31284</name>
</gene>
<dbReference type="GO" id="GO:0003954">
    <property type="term" value="F:NADH dehydrogenase activity"/>
    <property type="evidence" value="ECO:0007669"/>
    <property type="project" value="InterPro"/>
</dbReference>
<evidence type="ECO:0000256" key="6">
    <source>
        <dbReference type="ARBA" id="ARBA00023027"/>
    </source>
</evidence>
<dbReference type="AlphaFoldDB" id="A0A815GZJ2"/>
<protein>
    <recommendedName>
        <fullName evidence="7">EF-hand domain-containing protein</fullName>
    </recommendedName>
</protein>
<evidence type="ECO:0000256" key="2">
    <source>
        <dbReference type="ARBA" id="ARBA00005272"/>
    </source>
</evidence>
<name>A0A815GZJ2_ADIRI</name>
<dbReference type="InterPro" id="IPR045024">
    <property type="entry name" value="NDH-2"/>
</dbReference>
<keyword evidence="5" id="KW-0560">Oxidoreductase</keyword>
<dbReference type="InterPro" id="IPR011992">
    <property type="entry name" value="EF-hand-dom_pair"/>
</dbReference>
<comment type="subcellular location">
    <subcellularLocation>
        <location evidence="1">Mitochondrion inner membrane</location>
        <topology evidence="1">Peripheral membrane protein</topology>
        <orientation evidence="1">Intermembrane side</orientation>
    </subcellularLocation>
</comment>
<evidence type="ECO:0000256" key="5">
    <source>
        <dbReference type="ARBA" id="ARBA00023002"/>
    </source>
</evidence>
<evidence type="ECO:0000313" key="8">
    <source>
        <dbReference type="EMBL" id="CAF1284057.1"/>
    </source>
</evidence>
<dbReference type="Gene3D" id="3.50.50.100">
    <property type="match status" value="2"/>
</dbReference>
<evidence type="ECO:0000256" key="3">
    <source>
        <dbReference type="ARBA" id="ARBA00022630"/>
    </source>
</evidence>
<keyword evidence="4" id="KW-0274">FAD</keyword>
<dbReference type="GO" id="GO:0005743">
    <property type="term" value="C:mitochondrial inner membrane"/>
    <property type="evidence" value="ECO:0007669"/>
    <property type="project" value="UniProtKB-SubCell"/>
</dbReference>
<dbReference type="Proteomes" id="UP000663852">
    <property type="component" value="Unassembled WGS sequence"/>
</dbReference>
<dbReference type="PANTHER" id="PTHR43706">
    <property type="entry name" value="NADH DEHYDROGENASE"/>
    <property type="match status" value="1"/>
</dbReference>
<feature type="domain" description="EF-hand" evidence="7">
    <location>
        <begin position="491"/>
        <end position="526"/>
    </location>
</feature>
<dbReference type="PROSITE" id="PS50222">
    <property type="entry name" value="EF_HAND_2"/>
    <property type="match status" value="1"/>
</dbReference>
<dbReference type="PANTHER" id="PTHR43706:SF50">
    <property type="entry name" value="NADH DEHYDROGENASE (UBIQUINONE)-RELATED"/>
    <property type="match status" value="1"/>
</dbReference>
<evidence type="ECO:0000256" key="1">
    <source>
        <dbReference type="ARBA" id="ARBA00004137"/>
    </source>
</evidence>
<comment type="caution">
    <text evidence="9">The sequence shown here is derived from an EMBL/GenBank/DDBJ whole genome shotgun (WGS) entry which is preliminary data.</text>
</comment>
<dbReference type="EMBL" id="CAJNOJ010000203">
    <property type="protein sequence ID" value="CAF1284057.1"/>
    <property type="molecule type" value="Genomic_DNA"/>
</dbReference>
<accession>A0A815GZJ2</accession>
<dbReference type="Proteomes" id="UP000663828">
    <property type="component" value="Unassembled WGS sequence"/>
</dbReference>
<keyword evidence="3" id="KW-0285">Flavoprotein</keyword>
<dbReference type="Pfam" id="PF22366">
    <property type="entry name" value="NDH2_C"/>
    <property type="match status" value="1"/>
</dbReference>
<dbReference type="PRINTS" id="PR00368">
    <property type="entry name" value="FADPNR"/>
</dbReference>
<keyword evidence="10" id="KW-1185">Reference proteome</keyword>
<dbReference type="OrthoDB" id="3244603at2759"/>
<dbReference type="EMBL" id="CAJNOR010002841">
    <property type="protein sequence ID" value="CAF1347223.1"/>
    <property type="molecule type" value="Genomic_DNA"/>
</dbReference>
<dbReference type="Pfam" id="PF07992">
    <property type="entry name" value="Pyr_redox_2"/>
    <property type="match status" value="1"/>
</dbReference>